<accession>A0A6P1NGK9</accession>
<evidence type="ECO:0000256" key="1">
    <source>
        <dbReference type="SAM" id="SignalP"/>
    </source>
</evidence>
<dbReference type="PROSITE" id="PS51257">
    <property type="entry name" value="PROKAR_LIPOPROTEIN"/>
    <property type="match status" value="1"/>
</dbReference>
<dbReference type="KEGG" id="bomb:GT348_07135"/>
<protein>
    <recommendedName>
        <fullName evidence="4">Lipoprotein</fullName>
    </recommendedName>
</protein>
<organism evidence="2 3">
    <name type="scientific">Aristophania vespae</name>
    <dbReference type="NCBI Taxonomy" id="2697033"/>
    <lineage>
        <taxon>Bacteria</taxon>
        <taxon>Pseudomonadati</taxon>
        <taxon>Pseudomonadota</taxon>
        <taxon>Alphaproteobacteria</taxon>
        <taxon>Acetobacterales</taxon>
        <taxon>Acetobacteraceae</taxon>
        <taxon>Aristophania</taxon>
    </lineage>
</organism>
<dbReference type="Proteomes" id="UP000463975">
    <property type="component" value="Chromosome"/>
</dbReference>
<evidence type="ECO:0000313" key="2">
    <source>
        <dbReference type="EMBL" id="QHI96037.1"/>
    </source>
</evidence>
<feature type="chain" id="PRO_5026904517" description="Lipoprotein" evidence="1">
    <location>
        <begin position="18"/>
        <end position="80"/>
    </location>
</feature>
<keyword evidence="1" id="KW-0732">Signal</keyword>
<dbReference type="RefSeq" id="WP_160619110.1">
    <property type="nucleotide sequence ID" value="NZ_CP047652.1"/>
</dbReference>
<keyword evidence="3" id="KW-1185">Reference proteome</keyword>
<dbReference type="EMBL" id="CP047652">
    <property type="protein sequence ID" value="QHI96037.1"/>
    <property type="molecule type" value="Genomic_DNA"/>
</dbReference>
<evidence type="ECO:0008006" key="4">
    <source>
        <dbReference type="Google" id="ProtNLM"/>
    </source>
</evidence>
<sequence>MALFKSFSALCAVLVLAGCADPKIVGLCPPYVAYSRQDQHMLLSELQAGKAAQVPQSQTYRFLRDYAKERAALQVICKGK</sequence>
<gene>
    <name evidence="2" type="ORF">GT348_07135</name>
</gene>
<feature type="signal peptide" evidence="1">
    <location>
        <begin position="1"/>
        <end position="17"/>
    </location>
</feature>
<proteinExistence type="predicted"/>
<name>A0A6P1NGK9_9PROT</name>
<dbReference type="AlphaFoldDB" id="A0A6P1NGK9"/>
<reference evidence="2 3" key="1">
    <citation type="submission" date="2020-01" db="EMBL/GenBank/DDBJ databases">
        <title>Genome sequencing of strain KACC 21507.</title>
        <authorList>
            <person name="Heo J."/>
            <person name="Kim S.-J."/>
            <person name="Kim J.-S."/>
            <person name="Hong S.-B."/>
            <person name="Kwon S.-W."/>
        </authorList>
    </citation>
    <scope>NUCLEOTIDE SEQUENCE [LARGE SCALE GENOMIC DNA]</scope>
    <source>
        <strain evidence="2 3">KACC 21507</strain>
    </source>
</reference>
<evidence type="ECO:0000313" key="3">
    <source>
        <dbReference type="Proteomes" id="UP000463975"/>
    </source>
</evidence>